<accession>A0A7R9L319</accession>
<gene>
    <name evidence="5" type="ORF">OSB1V03_LOCUS13468</name>
</gene>
<dbReference type="InterPro" id="IPR000472">
    <property type="entry name" value="Activin_recp"/>
</dbReference>
<dbReference type="CDD" id="cd23598">
    <property type="entry name" value="TFP_LU_ECD_Babo"/>
    <property type="match status" value="1"/>
</dbReference>
<evidence type="ECO:0000256" key="3">
    <source>
        <dbReference type="ARBA" id="ARBA00023136"/>
    </source>
</evidence>
<reference evidence="5" key="1">
    <citation type="submission" date="2020-11" db="EMBL/GenBank/DDBJ databases">
        <authorList>
            <person name="Tran Van P."/>
        </authorList>
    </citation>
    <scope>NUCLEOTIDE SEQUENCE</scope>
</reference>
<evidence type="ECO:0000259" key="4">
    <source>
        <dbReference type="Pfam" id="PF01064"/>
    </source>
</evidence>
<dbReference type="Pfam" id="PF01064">
    <property type="entry name" value="Activin_recp"/>
    <property type="match status" value="1"/>
</dbReference>
<dbReference type="GO" id="GO:0004675">
    <property type="term" value="F:transmembrane receptor protein serine/threonine kinase activity"/>
    <property type="evidence" value="ECO:0007669"/>
    <property type="project" value="InterPro"/>
</dbReference>
<evidence type="ECO:0000313" key="5">
    <source>
        <dbReference type="EMBL" id="CAD7633069.1"/>
    </source>
</evidence>
<evidence type="ECO:0000313" key="6">
    <source>
        <dbReference type="Proteomes" id="UP000759131"/>
    </source>
</evidence>
<organism evidence="5">
    <name type="scientific">Medioppia subpectinata</name>
    <dbReference type="NCBI Taxonomy" id="1979941"/>
    <lineage>
        <taxon>Eukaryota</taxon>
        <taxon>Metazoa</taxon>
        <taxon>Ecdysozoa</taxon>
        <taxon>Arthropoda</taxon>
        <taxon>Chelicerata</taxon>
        <taxon>Arachnida</taxon>
        <taxon>Acari</taxon>
        <taxon>Acariformes</taxon>
        <taxon>Sarcoptiformes</taxon>
        <taxon>Oribatida</taxon>
        <taxon>Brachypylina</taxon>
        <taxon>Oppioidea</taxon>
        <taxon>Oppiidae</taxon>
        <taxon>Medioppia</taxon>
    </lineage>
</organism>
<feature type="domain" description="Activin types I and II receptor" evidence="4">
    <location>
        <begin position="8"/>
        <end position="65"/>
    </location>
</feature>
<dbReference type="EMBL" id="OC866637">
    <property type="protein sequence ID" value="CAD7633069.1"/>
    <property type="molecule type" value="Genomic_DNA"/>
</dbReference>
<dbReference type="Proteomes" id="UP000759131">
    <property type="component" value="Unassembled WGS sequence"/>
</dbReference>
<keyword evidence="6" id="KW-1185">Reference proteome</keyword>
<dbReference type="AlphaFoldDB" id="A0A7R9L319"/>
<dbReference type="InterPro" id="IPR045860">
    <property type="entry name" value="Snake_toxin-like_sf"/>
</dbReference>
<dbReference type="EMBL" id="CAJPIZ010012062">
    <property type="protein sequence ID" value="CAG2113499.1"/>
    <property type="molecule type" value="Genomic_DNA"/>
</dbReference>
<feature type="non-terminal residue" evidence="5">
    <location>
        <position position="1"/>
    </location>
</feature>
<proteinExistence type="predicted"/>
<dbReference type="OrthoDB" id="7632606at2759"/>
<keyword evidence="3" id="KW-0472">Membrane</keyword>
<protein>
    <recommendedName>
        <fullName evidence="4">Activin types I and II receptor domain-containing protein</fullName>
    </recommendedName>
</protein>
<dbReference type="SUPFAM" id="SSF57302">
    <property type="entry name" value="Snake toxin-like"/>
    <property type="match status" value="1"/>
</dbReference>
<dbReference type="GO" id="GO:0016020">
    <property type="term" value="C:membrane"/>
    <property type="evidence" value="ECO:0007669"/>
    <property type="project" value="UniProtKB-SubCell"/>
</dbReference>
<keyword evidence="2" id="KW-0732">Signal</keyword>
<comment type="subcellular location">
    <subcellularLocation>
        <location evidence="1">Membrane</location>
    </subcellularLocation>
</comment>
<dbReference type="Gene3D" id="2.10.60.10">
    <property type="entry name" value="CD59"/>
    <property type="match status" value="1"/>
</dbReference>
<evidence type="ECO:0000256" key="1">
    <source>
        <dbReference type="ARBA" id="ARBA00004370"/>
    </source>
</evidence>
<sequence length="69" mass="7854">MRLKTLRLKCHCDICPPESNHTCETDGLCFASTSVDEDKRIVHSYRCVHKNDLFPPENPIICQHSGSLL</sequence>
<name>A0A7R9L319_9ACAR</name>
<evidence type="ECO:0000256" key="2">
    <source>
        <dbReference type="ARBA" id="ARBA00022729"/>
    </source>
</evidence>